<proteinExistence type="predicted"/>
<dbReference type="EMBL" id="AP019735">
    <property type="protein sequence ID" value="BBL04103.1"/>
    <property type="molecule type" value="Genomic_DNA"/>
</dbReference>
<dbReference type="Proteomes" id="UP000318946">
    <property type="component" value="Chromosome"/>
</dbReference>
<dbReference type="RefSeq" id="WP_141412644.1">
    <property type="nucleotide sequence ID" value="NZ_AP019735.1"/>
</dbReference>
<dbReference type="InterPro" id="IPR036514">
    <property type="entry name" value="SGNH_hydro_sf"/>
</dbReference>
<name>A0A4Y1WSM9_9BACT</name>
<feature type="domain" description="SGNH hydrolase-type esterase" evidence="1">
    <location>
        <begin position="319"/>
        <end position="483"/>
    </location>
</feature>
<protein>
    <recommendedName>
        <fullName evidence="1">SGNH hydrolase-type esterase domain-containing protein</fullName>
    </recommendedName>
</protein>
<dbReference type="InterPro" id="IPR013830">
    <property type="entry name" value="SGNH_hydro"/>
</dbReference>
<sequence length="538" mass="58633">MAPQDYTRRSFQAAAALIAVLVCVAFIPPQTICGIPLRRANILSDVLRFDDKEAVDETLPELDDEFSGDFHRFAGQLDAGEAPLPADSIAAEPPAADTLSAAPQLAFEWTPADSEPPTEPPTGDTARLLTTLTPIEDFDTLADGPLYRFCARLADTARRTPVRIAVLGDSFIEGDILTADLREQLQLRYGGRGCGFAPMSSPLTGYRRTVGTRSAGWNSYNIMQRRTTPEALRGDYSVSGWLCRPADGATVRWTGSDFRRRLDRCGVARLLFISREPSRLELTLNDSLHRTFDIPASEALRQIVVRAPVASLALRVVRGGAGFTGYGVQFEDAAGVTVDNYSIRSNNGQALFGTNPSVNAQIDAFAEYDLVILQYGLNIMQEGVTNYSAYAARVEKMIAFVRSCFPEAAVLVLSTSDRSVKSDTGFAPMSSAPAMVDWQRRAARATGAAFWSVYDAMRAQGGMERFVANGWAGKDYTHINYAGGRQVAYALVDALDARVAAILRQRQQAALPEPVLDSSKIAALDETMNLRPQPIEPR</sequence>
<evidence type="ECO:0000313" key="2">
    <source>
        <dbReference type="EMBL" id="BBL04103.1"/>
    </source>
</evidence>
<dbReference type="Gene3D" id="3.40.50.1110">
    <property type="entry name" value="SGNH hydrolase"/>
    <property type="match status" value="1"/>
</dbReference>
<keyword evidence="3" id="KW-1185">Reference proteome</keyword>
<organism evidence="2 3">
    <name type="scientific">Alistipes communis</name>
    <dbReference type="NCBI Taxonomy" id="2585118"/>
    <lineage>
        <taxon>Bacteria</taxon>
        <taxon>Pseudomonadati</taxon>
        <taxon>Bacteroidota</taxon>
        <taxon>Bacteroidia</taxon>
        <taxon>Bacteroidales</taxon>
        <taxon>Rikenellaceae</taxon>
        <taxon>Alistipes</taxon>
    </lineage>
</organism>
<reference evidence="3" key="1">
    <citation type="submission" date="2019-06" db="EMBL/GenBank/DDBJ databases">
        <title>Alistipes onderdonkii subsp. vulgaris subsp. nov., Alistipes dispar sp. nov. and Alistipes communis sp. nov., isolated from human faeces, and creation of Alistipes onderdonkii subsp. onderdonkii subsp. nov.</title>
        <authorList>
            <person name="Sakamoto M."/>
            <person name="Ikeyama N."/>
            <person name="Ogata Y."/>
            <person name="Suda W."/>
            <person name="Iino T."/>
            <person name="Hattori M."/>
            <person name="Ohkuma M."/>
        </authorList>
    </citation>
    <scope>NUCLEOTIDE SEQUENCE [LARGE SCALE GENOMIC DNA]</scope>
    <source>
        <strain evidence="3">5CBH24</strain>
    </source>
</reference>
<dbReference type="GO" id="GO:0016788">
    <property type="term" value="F:hydrolase activity, acting on ester bonds"/>
    <property type="evidence" value="ECO:0007669"/>
    <property type="project" value="UniProtKB-ARBA"/>
</dbReference>
<evidence type="ECO:0000259" key="1">
    <source>
        <dbReference type="Pfam" id="PF13472"/>
    </source>
</evidence>
<dbReference type="Gene3D" id="2.60.120.1360">
    <property type="match status" value="1"/>
</dbReference>
<dbReference type="Pfam" id="PF13472">
    <property type="entry name" value="Lipase_GDSL_2"/>
    <property type="match status" value="1"/>
</dbReference>
<dbReference type="SUPFAM" id="SSF52266">
    <property type="entry name" value="SGNH hydrolase"/>
    <property type="match status" value="1"/>
</dbReference>
<dbReference type="GeneID" id="78342136"/>
<accession>A0A4Y1WSM9</accession>
<gene>
    <name evidence="2" type="ORF">A5CBH24_14160</name>
</gene>
<evidence type="ECO:0000313" key="3">
    <source>
        <dbReference type="Proteomes" id="UP000318946"/>
    </source>
</evidence>
<dbReference type="OrthoDB" id="9810515at2"/>
<dbReference type="AlphaFoldDB" id="A0A4Y1WSM9"/>
<dbReference type="KEGG" id="acou:A5CBH24_14160"/>